<evidence type="ECO:0000313" key="4">
    <source>
        <dbReference type="Proteomes" id="UP000175691"/>
    </source>
</evidence>
<feature type="signal peptide" evidence="2">
    <location>
        <begin position="1"/>
        <end position="23"/>
    </location>
</feature>
<dbReference type="Proteomes" id="UP000175691">
    <property type="component" value="Unassembled WGS sequence"/>
</dbReference>
<dbReference type="Pfam" id="PF02321">
    <property type="entry name" value="OEP"/>
    <property type="match status" value="2"/>
</dbReference>
<dbReference type="OrthoDB" id="9770517at2"/>
<evidence type="ECO:0000313" key="3">
    <source>
        <dbReference type="EMBL" id="OFC72415.1"/>
    </source>
</evidence>
<evidence type="ECO:0008006" key="5">
    <source>
        <dbReference type="Google" id="ProtNLM"/>
    </source>
</evidence>
<dbReference type="STRING" id="1656094.BFC18_02290"/>
<dbReference type="RefSeq" id="WP_070123329.1">
    <property type="nucleotide sequence ID" value="NZ_MDHN01000004.1"/>
</dbReference>
<dbReference type="InterPro" id="IPR003423">
    <property type="entry name" value="OMP_efflux"/>
</dbReference>
<dbReference type="AlphaFoldDB" id="A0A1E7ZFW1"/>
<dbReference type="Gene3D" id="1.20.1600.10">
    <property type="entry name" value="Outer membrane efflux proteins (OEP)"/>
    <property type="match status" value="1"/>
</dbReference>
<dbReference type="PROSITE" id="PS51257">
    <property type="entry name" value="PROKAR_LIPOPROTEIN"/>
    <property type="match status" value="1"/>
</dbReference>
<protein>
    <recommendedName>
        <fullName evidence="5">RND transporter</fullName>
    </recommendedName>
</protein>
<dbReference type="EMBL" id="MDHN01000004">
    <property type="protein sequence ID" value="OFC72415.1"/>
    <property type="molecule type" value="Genomic_DNA"/>
</dbReference>
<comment type="subcellular location">
    <subcellularLocation>
        <location evidence="2">Cell outer membrane</location>
        <topology evidence="2">Lipid-anchor</topology>
    </subcellularLocation>
</comment>
<reference evidence="3 4" key="1">
    <citation type="submission" date="2016-08" db="EMBL/GenBank/DDBJ databases">
        <authorList>
            <person name="Seilhamer J.J."/>
        </authorList>
    </citation>
    <scope>NUCLEOTIDE SEQUENCE [LARGE SCALE GENOMIC DNA]</scope>
    <source>
        <strain evidence="3 4">KCTC 42603</strain>
    </source>
</reference>
<keyword evidence="4" id="KW-1185">Reference proteome</keyword>
<keyword evidence="2" id="KW-0732">Signal</keyword>
<evidence type="ECO:0000256" key="2">
    <source>
        <dbReference type="RuleBase" id="RU362097"/>
    </source>
</evidence>
<dbReference type="InterPro" id="IPR010131">
    <property type="entry name" value="MdtP/NodT-like"/>
</dbReference>
<dbReference type="GO" id="GO:0015562">
    <property type="term" value="F:efflux transmembrane transporter activity"/>
    <property type="evidence" value="ECO:0007669"/>
    <property type="project" value="InterPro"/>
</dbReference>
<sequence>MKAFSTSLLTLTLLLSLTGCAHRSEIVSQADATPSDVEVDLTQYNGLSNASAKQQWWTMFNDAQLNALVNDALRYNNNLQLALSRVKASQINLGLLESNDALKLDLHGGYDRQAISANSPLALLGAPSSGFSLWDTGLAASWELDLWGYEEKLQEAASETINAQMYATDVVRISLSAEIVDAYLELQNTLFMQDVATERVNLLAEELIYTESRRRNGAAAQTAVDSVRAALLSSKSILPTLVQQERTLRNRLAYLTGKVPGELHIELNSDPINVPEQVNIGIPSEAVHHRPDILAAEARLRAAISTIDAAEANFYPRVSLDGSFGFQAFTLPEAATWNSRNFMIGPAFHLPIFDGGALQKNLELTEVRQQQAAISYRDTVLRAWHEVDNALSAYKQSKLRRETQSEALDSWDQVVNSALNQLSQGAASRLQVVEANLARLNAKQRYLMDDTQFKLNVVALQRAVTRSWLEAPSGEQSEHLAMQDTINE</sequence>
<dbReference type="PANTHER" id="PTHR30203">
    <property type="entry name" value="OUTER MEMBRANE CATION EFFLUX PROTEIN"/>
    <property type="match status" value="1"/>
</dbReference>
<dbReference type="NCBIfam" id="TIGR01845">
    <property type="entry name" value="outer_NodT"/>
    <property type="match status" value="1"/>
</dbReference>
<keyword evidence="2" id="KW-1134">Transmembrane beta strand</keyword>
<comment type="similarity">
    <text evidence="1 2">Belongs to the outer membrane factor (OMF) (TC 1.B.17) family.</text>
</comment>
<comment type="caution">
    <text evidence="3">The sequence shown here is derived from an EMBL/GenBank/DDBJ whole genome shotgun (WGS) entry which is preliminary data.</text>
</comment>
<dbReference type="GO" id="GO:0009279">
    <property type="term" value="C:cell outer membrane"/>
    <property type="evidence" value="ECO:0007669"/>
    <property type="project" value="UniProtKB-SubCell"/>
</dbReference>
<keyword evidence="2" id="KW-0472">Membrane</keyword>
<keyword evidence="2" id="KW-0564">Palmitate</keyword>
<evidence type="ECO:0000256" key="1">
    <source>
        <dbReference type="ARBA" id="ARBA00007613"/>
    </source>
</evidence>
<feature type="chain" id="PRO_5009028650" description="RND transporter" evidence="2">
    <location>
        <begin position="24"/>
        <end position="488"/>
    </location>
</feature>
<keyword evidence="2" id="KW-0449">Lipoprotein</keyword>
<accession>A0A1E7ZFW1</accession>
<dbReference type="SUPFAM" id="SSF56954">
    <property type="entry name" value="Outer membrane efflux proteins (OEP)"/>
    <property type="match status" value="1"/>
</dbReference>
<keyword evidence="2" id="KW-0812">Transmembrane</keyword>
<proteinExistence type="inferred from homology"/>
<dbReference type="Gene3D" id="2.20.200.10">
    <property type="entry name" value="Outer membrane efflux proteins (OEP)"/>
    <property type="match status" value="1"/>
</dbReference>
<gene>
    <name evidence="3" type="ORF">BFC18_02290</name>
</gene>
<name>A0A1E7ZFW1_9ALTE</name>
<organism evidence="3 4">
    <name type="scientific">Alteromonas confluentis</name>
    <dbReference type="NCBI Taxonomy" id="1656094"/>
    <lineage>
        <taxon>Bacteria</taxon>
        <taxon>Pseudomonadati</taxon>
        <taxon>Pseudomonadota</taxon>
        <taxon>Gammaproteobacteria</taxon>
        <taxon>Alteromonadales</taxon>
        <taxon>Alteromonadaceae</taxon>
        <taxon>Alteromonas/Salinimonas group</taxon>
        <taxon>Alteromonas</taxon>
    </lineage>
</organism>
<dbReference type="PANTHER" id="PTHR30203:SF25">
    <property type="entry name" value="OUTER MEMBRANE PROTEIN-RELATED"/>
    <property type="match status" value="1"/>
</dbReference>